<feature type="compositionally biased region" description="Gly residues" evidence="1">
    <location>
        <begin position="1"/>
        <end position="16"/>
    </location>
</feature>
<dbReference type="PANTHER" id="PTHR34211">
    <property type="entry name" value="CALCINEURIN-LIKE METALLO-PHOSPHOESTERASE SUPERFAMILY PROTEIN"/>
    <property type="match status" value="1"/>
</dbReference>
<keyword evidence="2" id="KW-0812">Transmembrane</keyword>
<sequence>MTIRAAGGGTAIGAGGCHETRKPHGKPMVRWFHPSTLVKTGVKAFLSAVIGKQADRRLLDALTNPKQPLEQPYFDCTVDDESRPRDVLWLDYVSDLGDGWNATYAVATAVMNPALALEDPEGETHHTQGGEVLVFGGDEVYPTASVQEYYDRTVGPYEAALNHRRRVPSLFAVPGNHDWYDGLVSFVRLFCQGRTSEAWRTRQRRSYFAIKLPHGWWLLGTDMQLESDLDNAQVEFFKEVVSYMKDGERVILCNAEPEWAVSKIKAIAGRKALEGNLQFLEQLVLGKKVSIFLSGDLHHYMRHAGKDGRQKIIAGGGGAYLYPTHLPAEKRETEGFELRQCFPPSQKSRRLTWHNLAFPFLNPWFGVFMGAFYLQLGWGLASDMNSTGVSDKFSRVLHRALKGTGTLFLGGLTLVSAITFADARRGASWRWFAGGLHGSTHLLTAGLLTRAAATLVKQLGVGTPGSLRRDIASWLLLFTSGFLIAPFLVGLYLISSLNVFGCHANEAFSSLAIPDWKCFLRLRIDASGLTIYPVGIRRVPRAWKRGANGRDPVWVPDPADTRATRPELIEKPIVIGPTRALPVRVGVGLRPLVSVP</sequence>
<comment type="caution">
    <text evidence="3">The sequence shown here is derived from an EMBL/GenBank/DDBJ whole genome shotgun (WGS) entry which is preliminary data.</text>
</comment>
<feature type="transmembrane region" description="Helical" evidence="2">
    <location>
        <begin position="400"/>
        <end position="421"/>
    </location>
</feature>
<dbReference type="Proteomes" id="UP000533080">
    <property type="component" value="Unassembled WGS sequence"/>
</dbReference>
<proteinExistence type="predicted"/>
<feature type="transmembrane region" description="Helical" evidence="2">
    <location>
        <begin position="356"/>
        <end position="380"/>
    </location>
</feature>
<dbReference type="PROSITE" id="PS51257">
    <property type="entry name" value="PROKAR_LIPOPROTEIN"/>
    <property type="match status" value="1"/>
</dbReference>
<dbReference type="PANTHER" id="PTHR34211:SF3">
    <property type="entry name" value="CALCINEURIN-LIKE METALLO-PHOSPHOESTERASE SUPERFAMILY PROTEIN"/>
    <property type="match status" value="1"/>
</dbReference>
<organism evidence="3 4">
    <name type="scientific">Myxococcus xanthus</name>
    <dbReference type="NCBI Taxonomy" id="34"/>
    <lineage>
        <taxon>Bacteria</taxon>
        <taxon>Pseudomonadati</taxon>
        <taxon>Myxococcota</taxon>
        <taxon>Myxococcia</taxon>
        <taxon>Myxococcales</taxon>
        <taxon>Cystobacterineae</taxon>
        <taxon>Myxococcaceae</taxon>
        <taxon>Myxococcus</taxon>
    </lineage>
</organism>
<reference evidence="3 4" key="1">
    <citation type="submission" date="2020-05" db="EMBL/GenBank/DDBJ databases">
        <authorList>
            <person name="Whitworth D."/>
        </authorList>
    </citation>
    <scope>NUCLEOTIDE SEQUENCE [LARGE SCALE GENOMIC DNA]</scope>
    <source>
        <strain evidence="3 4">AM005</strain>
    </source>
</reference>
<gene>
    <name evidence="3" type="ORF">HNV28_14585</name>
</gene>
<dbReference type="EMBL" id="JABFNT010000040">
    <property type="protein sequence ID" value="NOJ79555.1"/>
    <property type="molecule type" value="Genomic_DNA"/>
</dbReference>
<dbReference type="Gene3D" id="3.60.21.10">
    <property type="match status" value="1"/>
</dbReference>
<dbReference type="InterPro" id="IPR029052">
    <property type="entry name" value="Metallo-depent_PP-like"/>
</dbReference>
<keyword evidence="2" id="KW-1133">Transmembrane helix</keyword>
<evidence type="ECO:0000313" key="3">
    <source>
        <dbReference type="EMBL" id="NOJ79555.1"/>
    </source>
</evidence>
<dbReference type="SUPFAM" id="SSF56300">
    <property type="entry name" value="Metallo-dependent phosphatases"/>
    <property type="match status" value="1"/>
</dbReference>
<dbReference type="RefSeq" id="WP_171441816.1">
    <property type="nucleotide sequence ID" value="NZ_JABFNS010000027.1"/>
</dbReference>
<keyword evidence="2" id="KW-0472">Membrane</keyword>
<accession>A0A7Y4IJ58</accession>
<feature type="transmembrane region" description="Helical" evidence="2">
    <location>
        <begin position="474"/>
        <end position="494"/>
    </location>
</feature>
<feature type="region of interest" description="Disordered" evidence="1">
    <location>
        <begin position="1"/>
        <end position="26"/>
    </location>
</feature>
<evidence type="ECO:0008006" key="5">
    <source>
        <dbReference type="Google" id="ProtNLM"/>
    </source>
</evidence>
<evidence type="ECO:0000256" key="1">
    <source>
        <dbReference type="SAM" id="MobiDB-lite"/>
    </source>
</evidence>
<name>A0A7Y4IJ58_MYXXA</name>
<dbReference type="AlphaFoldDB" id="A0A7Y4IJ58"/>
<evidence type="ECO:0000256" key="2">
    <source>
        <dbReference type="SAM" id="Phobius"/>
    </source>
</evidence>
<dbReference type="GO" id="GO:0016787">
    <property type="term" value="F:hydrolase activity"/>
    <property type="evidence" value="ECO:0007669"/>
    <property type="project" value="InterPro"/>
</dbReference>
<protein>
    <recommendedName>
        <fullName evidence="5">Calcineurin-like phosphoesterase domain-containing protein</fullName>
    </recommendedName>
</protein>
<evidence type="ECO:0000313" key="4">
    <source>
        <dbReference type="Proteomes" id="UP000533080"/>
    </source>
</evidence>